<comment type="caution">
    <text evidence="1">The sequence shown here is derived from an EMBL/GenBank/DDBJ whole genome shotgun (WGS) entry which is preliminary data.</text>
</comment>
<evidence type="ECO:0000313" key="1">
    <source>
        <dbReference type="EMBL" id="KAL0564007.1"/>
    </source>
</evidence>
<feature type="non-terminal residue" evidence="1">
    <location>
        <position position="138"/>
    </location>
</feature>
<proteinExistence type="predicted"/>
<sequence length="138" mass="15347">MSYFPNSQEETFDNSQFNDITGDMMSFFSDSWEETFDSSQFNNNVTGDATSLFSNHGATFYDGSFNSIAGDQYNNTNSNGGIQYNNNGAGNQYNSYSMVNFSQTVLLILWEAIKDVGAAHNSAARDPQPRCHPETRAE</sequence>
<dbReference type="Proteomes" id="UP001465976">
    <property type="component" value="Unassembled WGS sequence"/>
</dbReference>
<evidence type="ECO:0000313" key="2">
    <source>
        <dbReference type="Proteomes" id="UP001465976"/>
    </source>
</evidence>
<dbReference type="EMBL" id="JBAHYK010003055">
    <property type="protein sequence ID" value="KAL0564007.1"/>
    <property type="molecule type" value="Genomic_DNA"/>
</dbReference>
<gene>
    <name evidence="1" type="ORF">V5O48_018050</name>
</gene>
<organism evidence="1 2">
    <name type="scientific">Marasmius crinis-equi</name>
    <dbReference type="NCBI Taxonomy" id="585013"/>
    <lineage>
        <taxon>Eukaryota</taxon>
        <taxon>Fungi</taxon>
        <taxon>Dikarya</taxon>
        <taxon>Basidiomycota</taxon>
        <taxon>Agaricomycotina</taxon>
        <taxon>Agaricomycetes</taxon>
        <taxon>Agaricomycetidae</taxon>
        <taxon>Agaricales</taxon>
        <taxon>Marasmiineae</taxon>
        <taxon>Marasmiaceae</taxon>
        <taxon>Marasmius</taxon>
    </lineage>
</organism>
<reference evidence="1 2" key="1">
    <citation type="submission" date="2024-02" db="EMBL/GenBank/DDBJ databases">
        <title>A draft genome for the cacao thread blight pathogen Marasmius crinis-equi.</title>
        <authorList>
            <person name="Cohen S.P."/>
            <person name="Baruah I.K."/>
            <person name="Amoako-Attah I."/>
            <person name="Bukari Y."/>
            <person name="Meinhardt L.W."/>
            <person name="Bailey B.A."/>
        </authorList>
    </citation>
    <scope>NUCLEOTIDE SEQUENCE [LARGE SCALE GENOMIC DNA]</scope>
    <source>
        <strain evidence="1 2">GH-76</strain>
    </source>
</reference>
<accession>A0ABR3EMB0</accession>
<name>A0ABR3EMB0_9AGAR</name>
<keyword evidence="2" id="KW-1185">Reference proteome</keyword>
<protein>
    <submittedName>
        <fullName evidence="1">Uncharacterized protein</fullName>
    </submittedName>
</protein>